<sequence>MPRVKIPRCARLLKIKLQDGGVSTQAPAKAIAARKYSVGQGAVVQNKAGAYTQLQEGRHQNKPITGTGLRGLLIERPGSFAAAPYLLRRDLHHGAAAAYVRPAQQMVPPPSFAARPVWKSVHAMAGPTPQERRQAAIDARLARLPLYTYAQLGSKRGVQKHSHAQKKMAALDSAQKQGLRWYDSLAHGRSGARHKPAVVAAKQREGLAWYGRLGNEIAVSRQ</sequence>
<evidence type="ECO:0000313" key="1">
    <source>
        <dbReference type="EMBL" id="CAK0785911.1"/>
    </source>
</evidence>
<keyword evidence="2" id="KW-1185">Reference proteome</keyword>
<accession>A0AAV1IEX6</accession>
<protein>
    <submittedName>
        <fullName evidence="1">Uncharacterized protein</fullName>
    </submittedName>
</protein>
<organism evidence="1 2">
    <name type="scientific">Coccomyxa viridis</name>
    <dbReference type="NCBI Taxonomy" id="1274662"/>
    <lineage>
        <taxon>Eukaryota</taxon>
        <taxon>Viridiplantae</taxon>
        <taxon>Chlorophyta</taxon>
        <taxon>core chlorophytes</taxon>
        <taxon>Trebouxiophyceae</taxon>
        <taxon>Trebouxiophyceae incertae sedis</taxon>
        <taxon>Coccomyxaceae</taxon>
        <taxon>Coccomyxa</taxon>
    </lineage>
</organism>
<reference evidence="1 2" key="1">
    <citation type="submission" date="2023-10" db="EMBL/GenBank/DDBJ databases">
        <authorList>
            <person name="Maclean D."/>
            <person name="Macfadyen A."/>
        </authorList>
    </citation>
    <scope>NUCLEOTIDE SEQUENCE [LARGE SCALE GENOMIC DNA]</scope>
</reference>
<dbReference type="Proteomes" id="UP001314263">
    <property type="component" value="Unassembled WGS sequence"/>
</dbReference>
<comment type="caution">
    <text evidence="1">The sequence shown here is derived from an EMBL/GenBank/DDBJ whole genome shotgun (WGS) entry which is preliminary data.</text>
</comment>
<proteinExistence type="predicted"/>
<evidence type="ECO:0000313" key="2">
    <source>
        <dbReference type="Proteomes" id="UP001314263"/>
    </source>
</evidence>
<dbReference type="AlphaFoldDB" id="A0AAV1IEX6"/>
<dbReference type="EMBL" id="CAUYUE010000013">
    <property type="protein sequence ID" value="CAK0785911.1"/>
    <property type="molecule type" value="Genomic_DNA"/>
</dbReference>
<name>A0AAV1IEX6_9CHLO</name>
<gene>
    <name evidence="1" type="ORF">CVIRNUC_009124</name>
</gene>